<organism evidence="1">
    <name type="scientific">bioreactor metagenome</name>
    <dbReference type="NCBI Taxonomy" id="1076179"/>
    <lineage>
        <taxon>unclassified sequences</taxon>
        <taxon>metagenomes</taxon>
        <taxon>ecological metagenomes</taxon>
    </lineage>
</organism>
<reference evidence="1" key="1">
    <citation type="submission" date="2019-08" db="EMBL/GenBank/DDBJ databases">
        <authorList>
            <person name="Kucharzyk K."/>
            <person name="Murdoch R.W."/>
            <person name="Higgins S."/>
            <person name="Loffler F."/>
        </authorList>
    </citation>
    <scope>NUCLEOTIDE SEQUENCE</scope>
</reference>
<gene>
    <name evidence="1" type="ORF">SDC9_153642</name>
</gene>
<name>A0A645EY86_9ZZZZ</name>
<accession>A0A645EY86</accession>
<evidence type="ECO:0000313" key="1">
    <source>
        <dbReference type="EMBL" id="MPN06386.1"/>
    </source>
</evidence>
<comment type="caution">
    <text evidence="1">The sequence shown here is derived from an EMBL/GenBank/DDBJ whole genome shotgun (WGS) entry which is preliminary data.</text>
</comment>
<dbReference type="AlphaFoldDB" id="A0A645EY86"/>
<dbReference type="EMBL" id="VSSQ01052290">
    <property type="protein sequence ID" value="MPN06386.1"/>
    <property type="molecule type" value="Genomic_DNA"/>
</dbReference>
<proteinExistence type="predicted"/>
<protein>
    <submittedName>
        <fullName evidence="1">Uncharacterized protein</fullName>
    </submittedName>
</protein>
<sequence length="30" mass="3434">MLEEDDMTFVHLADGIAHSLVKLAQNFLFK</sequence>